<dbReference type="AlphaFoldDB" id="A0A8H8BU60"/>
<evidence type="ECO:0000313" key="2">
    <source>
        <dbReference type="Proteomes" id="UP000664132"/>
    </source>
</evidence>
<dbReference type="OrthoDB" id="4424523at2759"/>
<name>A0A8H8BU60_9HELO</name>
<evidence type="ECO:0000313" key="1">
    <source>
        <dbReference type="EMBL" id="KAG4423743.1"/>
    </source>
</evidence>
<dbReference type="EMBL" id="JAFJYH010000030">
    <property type="protein sequence ID" value="KAG4423743.1"/>
    <property type="molecule type" value="Genomic_DNA"/>
</dbReference>
<dbReference type="Proteomes" id="UP000664132">
    <property type="component" value="Unassembled WGS sequence"/>
</dbReference>
<sequence length="177" mass="20453">MEGLLGNLAIDKKADEALEWTFISDSSTLDGATIPERRTIFKDWKKEKFSLENLYTTLPSPDYLIPLSTAMTPLYRFFIQVDEASLRSLIEAKCPDHCHTGEVNLVDTYWELMPEDLAALEDYVDEGLEAIDGCTQEDVGWMKIASWMLCPDFYARIGNDEDWWRNYVRPPETCYVF</sequence>
<accession>A0A8H8BU60</accession>
<gene>
    <name evidence="1" type="ORF">IFR04_003168</name>
</gene>
<organism evidence="1 2">
    <name type="scientific">Cadophora malorum</name>
    <dbReference type="NCBI Taxonomy" id="108018"/>
    <lineage>
        <taxon>Eukaryota</taxon>
        <taxon>Fungi</taxon>
        <taxon>Dikarya</taxon>
        <taxon>Ascomycota</taxon>
        <taxon>Pezizomycotina</taxon>
        <taxon>Leotiomycetes</taxon>
        <taxon>Helotiales</taxon>
        <taxon>Ploettnerulaceae</taxon>
        <taxon>Cadophora</taxon>
    </lineage>
</organism>
<protein>
    <submittedName>
        <fullName evidence="1">Uncharacterized protein</fullName>
    </submittedName>
</protein>
<reference evidence="1" key="1">
    <citation type="submission" date="2021-02" db="EMBL/GenBank/DDBJ databases">
        <title>Genome sequence Cadophora malorum strain M34.</title>
        <authorList>
            <person name="Stefanovic E."/>
            <person name="Vu D."/>
            <person name="Scully C."/>
            <person name="Dijksterhuis J."/>
            <person name="Roader J."/>
            <person name="Houbraken J."/>
        </authorList>
    </citation>
    <scope>NUCLEOTIDE SEQUENCE</scope>
    <source>
        <strain evidence="1">M34</strain>
    </source>
</reference>
<proteinExistence type="predicted"/>
<keyword evidence="2" id="KW-1185">Reference proteome</keyword>
<comment type="caution">
    <text evidence="1">The sequence shown here is derived from an EMBL/GenBank/DDBJ whole genome shotgun (WGS) entry which is preliminary data.</text>
</comment>